<feature type="transmembrane region" description="Helical" evidence="1">
    <location>
        <begin position="130"/>
        <end position="156"/>
    </location>
</feature>
<dbReference type="AlphaFoldDB" id="A0A553ZU29"/>
<dbReference type="PANTHER" id="PTHR39165">
    <property type="entry name" value="IG HYPOTHETICAL 17883"/>
    <property type="match status" value="1"/>
</dbReference>
<feature type="transmembrane region" description="Helical" evidence="1">
    <location>
        <begin position="6"/>
        <end position="37"/>
    </location>
</feature>
<keyword evidence="1" id="KW-0812">Transmembrane</keyword>
<comment type="caution">
    <text evidence="2">The sequence shown here is derived from an EMBL/GenBank/DDBJ whole genome shotgun (WGS) entry which is preliminary data.</text>
</comment>
<dbReference type="PANTHER" id="PTHR39165:SF1">
    <property type="entry name" value="DUF456 DOMAIN-CONTAINING PROTEIN"/>
    <property type="match status" value="1"/>
</dbReference>
<keyword evidence="1" id="KW-1133">Transmembrane helix</keyword>
<proteinExistence type="predicted"/>
<accession>A0A553ZU29</accession>
<dbReference type="EMBL" id="VLXZ01000016">
    <property type="protein sequence ID" value="TSB44962.1"/>
    <property type="molecule type" value="Genomic_DNA"/>
</dbReference>
<feature type="transmembrane region" description="Helical" evidence="1">
    <location>
        <begin position="86"/>
        <end position="118"/>
    </location>
</feature>
<dbReference type="OrthoDB" id="9808460at2"/>
<evidence type="ECO:0000313" key="3">
    <source>
        <dbReference type="Proteomes" id="UP000318521"/>
    </source>
</evidence>
<dbReference type="InterPro" id="IPR007403">
    <property type="entry name" value="DUF456"/>
</dbReference>
<sequence>MDIIWWILIAVCFILGYAGLIFPIVPSVLVLWIGFFIYQFGVTDGSLSWLFWTAAVILTVVLIVADLLASRYFVKKYGGSAWGERAAMVGVIVGSFVIPPFGIIVVPFVLVLIIELYLQRDFERAVKIAFASFLAFLSGTVAKAIIQTVLIIWFFLEAFLF</sequence>
<organism evidence="2 3">
    <name type="scientific">Alkalicoccobacillus porphyridii</name>
    <dbReference type="NCBI Taxonomy" id="2597270"/>
    <lineage>
        <taxon>Bacteria</taxon>
        <taxon>Bacillati</taxon>
        <taxon>Bacillota</taxon>
        <taxon>Bacilli</taxon>
        <taxon>Bacillales</taxon>
        <taxon>Bacillaceae</taxon>
        <taxon>Alkalicoccobacillus</taxon>
    </lineage>
</organism>
<dbReference type="Pfam" id="PF04306">
    <property type="entry name" value="DUF456"/>
    <property type="match status" value="1"/>
</dbReference>
<name>A0A553ZU29_9BACI</name>
<evidence type="ECO:0000313" key="2">
    <source>
        <dbReference type="EMBL" id="TSB44962.1"/>
    </source>
</evidence>
<evidence type="ECO:0000256" key="1">
    <source>
        <dbReference type="SAM" id="Phobius"/>
    </source>
</evidence>
<protein>
    <submittedName>
        <fullName evidence="2">DUF456 domain-containing protein</fullName>
    </submittedName>
</protein>
<reference evidence="2 3" key="1">
    <citation type="submission" date="2019-07" db="EMBL/GenBank/DDBJ databases">
        <authorList>
            <person name="Park Y.J."/>
            <person name="Jeong S.E."/>
            <person name="Jung H.S."/>
        </authorList>
    </citation>
    <scope>NUCLEOTIDE SEQUENCE [LARGE SCALE GENOMIC DNA]</scope>
    <source>
        <strain evidence="3">P16(2019)</strain>
    </source>
</reference>
<gene>
    <name evidence="2" type="ORF">FN960_18480</name>
</gene>
<keyword evidence="3" id="KW-1185">Reference proteome</keyword>
<dbReference type="RefSeq" id="WP_143850354.1">
    <property type="nucleotide sequence ID" value="NZ_VLXZ01000016.1"/>
</dbReference>
<feature type="transmembrane region" description="Helical" evidence="1">
    <location>
        <begin position="49"/>
        <end position="74"/>
    </location>
</feature>
<dbReference type="Proteomes" id="UP000318521">
    <property type="component" value="Unassembled WGS sequence"/>
</dbReference>
<keyword evidence="1" id="KW-0472">Membrane</keyword>